<comment type="caution">
    <text evidence="1">The sequence shown here is derived from an EMBL/GenBank/DDBJ whole genome shotgun (WGS) entry which is preliminary data.</text>
</comment>
<evidence type="ECO:0000313" key="1">
    <source>
        <dbReference type="EMBL" id="KAJ6807612.1"/>
    </source>
</evidence>
<gene>
    <name evidence="1" type="ORF">M6B38_169240</name>
</gene>
<dbReference type="EMBL" id="JANAVB010033819">
    <property type="protein sequence ID" value="KAJ6807612.1"/>
    <property type="molecule type" value="Genomic_DNA"/>
</dbReference>
<dbReference type="Proteomes" id="UP001140949">
    <property type="component" value="Unassembled WGS sequence"/>
</dbReference>
<name>A0AAX6ETX5_IRIPA</name>
<organism evidence="1 2">
    <name type="scientific">Iris pallida</name>
    <name type="common">Sweet iris</name>
    <dbReference type="NCBI Taxonomy" id="29817"/>
    <lineage>
        <taxon>Eukaryota</taxon>
        <taxon>Viridiplantae</taxon>
        <taxon>Streptophyta</taxon>
        <taxon>Embryophyta</taxon>
        <taxon>Tracheophyta</taxon>
        <taxon>Spermatophyta</taxon>
        <taxon>Magnoliopsida</taxon>
        <taxon>Liliopsida</taxon>
        <taxon>Asparagales</taxon>
        <taxon>Iridaceae</taxon>
        <taxon>Iridoideae</taxon>
        <taxon>Irideae</taxon>
        <taxon>Iris</taxon>
    </lineage>
</organism>
<reference evidence="1" key="1">
    <citation type="journal article" date="2023" name="GigaByte">
        <title>Genome assembly of the bearded iris, Iris pallida Lam.</title>
        <authorList>
            <person name="Bruccoleri R.E."/>
            <person name="Oakeley E.J."/>
            <person name="Faust A.M.E."/>
            <person name="Altorfer M."/>
            <person name="Dessus-Babus S."/>
            <person name="Burckhardt D."/>
            <person name="Oertli M."/>
            <person name="Naumann U."/>
            <person name="Petersen F."/>
            <person name="Wong J."/>
        </authorList>
    </citation>
    <scope>NUCLEOTIDE SEQUENCE</scope>
    <source>
        <strain evidence="1">GSM-AAB239-AS_SAM_17_03QT</strain>
    </source>
</reference>
<reference evidence="1" key="2">
    <citation type="submission" date="2023-04" db="EMBL/GenBank/DDBJ databases">
        <authorList>
            <person name="Bruccoleri R.E."/>
            <person name="Oakeley E.J."/>
            <person name="Faust A.-M."/>
            <person name="Dessus-Babus S."/>
            <person name="Altorfer M."/>
            <person name="Burckhardt D."/>
            <person name="Oertli M."/>
            <person name="Naumann U."/>
            <person name="Petersen F."/>
            <person name="Wong J."/>
        </authorList>
    </citation>
    <scope>NUCLEOTIDE SEQUENCE</scope>
    <source>
        <strain evidence="1">GSM-AAB239-AS_SAM_17_03QT</strain>
        <tissue evidence="1">Leaf</tissue>
    </source>
</reference>
<evidence type="ECO:0000313" key="2">
    <source>
        <dbReference type="Proteomes" id="UP001140949"/>
    </source>
</evidence>
<accession>A0AAX6ETX5</accession>
<protein>
    <recommendedName>
        <fullName evidence="3">Secreted protein</fullName>
    </recommendedName>
</protein>
<evidence type="ECO:0008006" key="3">
    <source>
        <dbReference type="Google" id="ProtNLM"/>
    </source>
</evidence>
<sequence length="72" mass="7906">MSISFELASCVCALYARNDRLGGLCPMALGFGSCAVAIDSALKCHVRVFVFVPVWRTYRVQDPVPVRVVSRT</sequence>
<dbReference type="AlphaFoldDB" id="A0AAX6ETX5"/>
<proteinExistence type="predicted"/>
<keyword evidence="2" id="KW-1185">Reference proteome</keyword>